<accession>A0A6M3J1V1</accession>
<dbReference type="InterPro" id="IPR001623">
    <property type="entry name" value="DnaJ_domain"/>
</dbReference>
<dbReference type="Gene3D" id="1.10.287.110">
    <property type="entry name" value="DnaJ domain"/>
    <property type="match status" value="1"/>
</dbReference>
<dbReference type="CDD" id="cd06257">
    <property type="entry name" value="DnaJ"/>
    <property type="match status" value="1"/>
</dbReference>
<dbReference type="Pfam" id="PF00226">
    <property type="entry name" value="DnaJ"/>
    <property type="match status" value="1"/>
</dbReference>
<reference evidence="2" key="1">
    <citation type="submission" date="2020-03" db="EMBL/GenBank/DDBJ databases">
        <title>The deep terrestrial virosphere.</title>
        <authorList>
            <person name="Holmfeldt K."/>
            <person name="Nilsson E."/>
            <person name="Simone D."/>
            <person name="Lopez-Fernandez M."/>
            <person name="Wu X."/>
            <person name="de Brujin I."/>
            <person name="Lundin D."/>
            <person name="Andersson A."/>
            <person name="Bertilsson S."/>
            <person name="Dopson M."/>
        </authorList>
    </citation>
    <scope>NUCLEOTIDE SEQUENCE</scope>
    <source>
        <strain evidence="2">MM415B00626</strain>
    </source>
</reference>
<proteinExistence type="predicted"/>
<gene>
    <name evidence="2" type="ORF">MM415B00626_0041</name>
</gene>
<name>A0A6M3J1V1_9ZZZZ</name>
<organism evidence="2">
    <name type="scientific">viral metagenome</name>
    <dbReference type="NCBI Taxonomy" id="1070528"/>
    <lineage>
        <taxon>unclassified sequences</taxon>
        <taxon>metagenomes</taxon>
        <taxon>organismal metagenomes</taxon>
    </lineage>
</organism>
<dbReference type="SUPFAM" id="SSF46565">
    <property type="entry name" value="Chaperone J-domain"/>
    <property type="match status" value="1"/>
</dbReference>
<protein>
    <submittedName>
        <fullName evidence="2">Putative chaperone</fullName>
    </submittedName>
</protein>
<evidence type="ECO:0000313" key="2">
    <source>
        <dbReference type="EMBL" id="QJA63508.1"/>
    </source>
</evidence>
<dbReference type="EMBL" id="MT141498">
    <property type="protein sequence ID" value="QJA63508.1"/>
    <property type="molecule type" value="Genomic_DNA"/>
</dbReference>
<dbReference type="InterPro" id="IPR036869">
    <property type="entry name" value="J_dom_sf"/>
</dbReference>
<dbReference type="AlphaFoldDB" id="A0A6M3J1V1"/>
<dbReference type="SMART" id="SM00271">
    <property type="entry name" value="DnaJ"/>
    <property type="match status" value="1"/>
</dbReference>
<feature type="domain" description="J" evidence="1">
    <location>
        <begin position="95"/>
        <end position="152"/>
    </location>
</feature>
<evidence type="ECO:0000259" key="1">
    <source>
        <dbReference type="SMART" id="SM00271"/>
    </source>
</evidence>
<sequence>MPRKNLYSSSATTEKQIARLTNINNQEFIKVETPYNKEFVNELKKSITSTKRAYVATDRYWLVAYDQLKFILHLCNERFSDVLLFGFPEEITGRDNCFGVLYLLPTAPLNVIKSAYRTLAAMYHPDNQQTGDSEKMIVLNQAYSQCVKYVESKTTDWSF</sequence>